<evidence type="ECO:0000259" key="1">
    <source>
        <dbReference type="Pfam" id="PF01869"/>
    </source>
</evidence>
<dbReference type="InterPro" id="IPR052519">
    <property type="entry name" value="Euk-type_GlcNAc_Kinase"/>
</dbReference>
<accession>A0ABY8QVT8</accession>
<dbReference type="InterPro" id="IPR043129">
    <property type="entry name" value="ATPase_NBD"/>
</dbReference>
<dbReference type="SUPFAM" id="SSF53067">
    <property type="entry name" value="Actin-like ATPase domain"/>
    <property type="match status" value="2"/>
</dbReference>
<sequence>MTTVLAIDVGGTSTRVVVVDWLGGCLGRGSAPGANPTSRGGDVAARNIVAAVGQAMSETANRTEISTAVLAMAGSPALLDLPALSASLKSLGVNCALRIRPDSVAAFASGAWEADGYVLSVGTGSVAARVKSGELARCVDGMGWLLGDAGSGFWIGAMALRAAVAALEGRSDPTSLTSLVLQDLEVTGKPLISRPGRAPVLDELIDTVYRMRPVEVARLAPHALQAAADGDRVARGIIDSAVHELLTTLQATWEPATSAPAHAAAPVTPVAPVPASPSPPVTPVRDSLGTAEIDDAVPENAAAGLDGPVVLSGSILHPDRYIGQAVRTGIIEIGIPPAQLRTAHDGVVGAAVLALREDGVTVDERLHARLTESIAAAVADGG</sequence>
<gene>
    <name evidence="2" type="ORF">LWF01_00735</name>
</gene>
<feature type="domain" description="ATPase BadF/BadG/BcrA/BcrD type" evidence="1">
    <location>
        <begin position="7"/>
        <end position="251"/>
    </location>
</feature>
<evidence type="ECO:0000313" key="3">
    <source>
        <dbReference type="Proteomes" id="UP001209083"/>
    </source>
</evidence>
<evidence type="ECO:0000313" key="2">
    <source>
        <dbReference type="EMBL" id="WGW12326.1"/>
    </source>
</evidence>
<dbReference type="Gene3D" id="3.30.420.40">
    <property type="match status" value="2"/>
</dbReference>
<proteinExistence type="predicted"/>
<name>A0ABY8QVT8_9MICO</name>
<reference evidence="2 3" key="1">
    <citation type="submission" date="2023-05" db="EMBL/GenBank/DDBJ databases">
        <title>Lithophilousrod everest ZFBP1038 complete genpme.</title>
        <authorList>
            <person name="Tian M."/>
        </authorList>
    </citation>
    <scope>NUCLEOTIDE SEQUENCE [LARGE SCALE GENOMIC DNA]</scope>
    <source>
        <strain evidence="2 3">ZFBP1038</strain>
    </source>
</reference>
<dbReference type="Proteomes" id="UP001209083">
    <property type="component" value="Chromosome"/>
</dbReference>
<dbReference type="PANTHER" id="PTHR43190">
    <property type="entry name" value="N-ACETYL-D-GLUCOSAMINE KINASE"/>
    <property type="match status" value="1"/>
</dbReference>
<protein>
    <submittedName>
        <fullName evidence="2">BadF/BadG/BcrA/BcrD ATPase family protein</fullName>
    </submittedName>
</protein>
<dbReference type="Pfam" id="PF01869">
    <property type="entry name" value="BcrAD_BadFG"/>
    <property type="match status" value="1"/>
</dbReference>
<dbReference type="RefSeq" id="WP_349639125.1">
    <property type="nucleotide sequence ID" value="NZ_CP090958.1"/>
</dbReference>
<dbReference type="EMBL" id="CP090958">
    <property type="protein sequence ID" value="WGW12326.1"/>
    <property type="molecule type" value="Genomic_DNA"/>
</dbReference>
<keyword evidence="3" id="KW-1185">Reference proteome</keyword>
<organism evidence="2 3">
    <name type="scientific">Saxibacter everestensis</name>
    <dbReference type="NCBI Taxonomy" id="2909229"/>
    <lineage>
        <taxon>Bacteria</taxon>
        <taxon>Bacillati</taxon>
        <taxon>Actinomycetota</taxon>
        <taxon>Actinomycetes</taxon>
        <taxon>Micrococcales</taxon>
        <taxon>Brevibacteriaceae</taxon>
        <taxon>Saxibacter</taxon>
    </lineage>
</organism>
<dbReference type="PANTHER" id="PTHR43190:SF3">
    <property type="entry name" value="N-ACETYL-D-GLUCOSAMINE KINASE"/>
    <property type="match status" value="1"/>
</dbReference>
<dbReference type="InterPro" id="IPR002731">
    <property type="entry name" value="ATPase_BadF"/>
</dbReference>